<dbReference type="EMBL" id="MT144251">
    <property type="protein sequence ID" value="QJA51300.1"/>
    <property type="molecule type" value="Genomic_DNA"/>
</dbReference>
<sequence length="132" mass="14443">MVAGCHVKPEQFFNLIFGFNAIVSEYQENLSAAAGDNWLIFSTVPTGEVWIITLIAGVNRTSAPTRIDAFDYDGANYRCLGDTPSPGASVHAVFHRFIPIAADHSVRVRVRGCVLNDDIDANILGFKMKLSQ</sequence>
<protein>
    <submittedName>
        <fullName evidence="1">Uncharacterized protein</fullName>
    </submittedName>
</protein>
<name>A0A6H1ZVR7_9ZZZZ</name>
<evidence type="ECO:0000313" key="1">
    <source>
        <dbReference type="EMBL" id="QJA51300.1"/>
    </source>
</evidence>
<reference evidence="1" key="1">
    <citation type="submission" date="2020-03" db="EMBL/GenBank/DDBJ databases">
        <title>The deep terrestrial virosphere.</title>
        <authorList>
            <person name="Holmfeldt K."/>
            <person name="Nilsson E."/>
            <person name="Simone D."/>
            <person name="Lopez-Fernandez M."/>
            <person name="Wu X."/>
            <person name="de Brujin I."/>
            <person name="Lundin D."/>
            <person name="Andersson A."/>
            <person name="Bertilsson S."/>
            <person name="Dopson M."/>
        </authorList>
    </citation>
    <scope>NUCLEOTIDE SEQUENCE</scope>
    <source>
        <strain evidence="1">TM448A02062</strain>
        <strain evidence="2">TM448B01802</strain>
    </source>
</reference>
<accession>A0A6H1ZVR7</accession>
<dbReference type="EMBL" id="MT144824">
    <property type="protein sequence ID" value="QJI00041.1"/>
    <property type="molecule type" value="Genomic_DNA"/>
</dbReference>
<evidence type="ECO:0000313" key="2">
    <source>
        <dbReference type="EMBL" id="QJI00041.1"/>
    </source>
</evidence>
<proteinExistence type="predicted"/>
<gene>
    <name evidence="1" type="ORF">TM448A02062_0012</name>
    <name evidence="2" type="ORF">TM448B01802_0013</name>
</gene>
<organism evidence="1">
    <name type="scientific">viral metagenome</name>
    <dbReference type="NCBI Taxonomy" id="1070528"/>
    <lineage>
        <taxon>unclassified sequences</taxon>
        <taxon>metagenomes</taxon>
        <taxon>organismal metagenomes</taxon>
    </lineage>
</organism>
<dbReference type="AlphaFoldDB" id="A0A6H1ZVR7"/>